<gene>
    <name evidence="3" type="ORF">EZJ17_00050</name>
</gene>
<evidence type="ECO:0000313" key="4">
    <source>
        <dbReference type="Proteomes" id="UP000326695"/>
    </source>
</evidence>
<name>A0AAX1F5T4_9NEIS</name>
<dbReference type="KEGG" id="eex:EZJ17_00050"/>
<accession>A0AAX1F5T4</accession>
<proteinExistence type="predicted"/>
<dbReference type="AlphaFoldDB" id="A0AAX1F5T4"/>
<feature type="transmembrane region" description="Helical" evidence="2">
    <location>
        <begin position="35"/>
        <end position="54"/>
    </location>
</feature>
<keyword evidence="4" id="KW-1185">Reference proteome</keyword>
<evidence type="ECO:0000256" key="2">
    <source>
        <dbReference type="SAM" id="Phobius"/>
    </source>
</evidence>
<evidence type="ECO:0000313" key="3">
    <source>
        <dbReference type="EMBL" id="QED91193.1"/>
    </source>
</evidence>
<sequence length="158" mass="17120">MNSDERYHAPQSEGLGSGTGQEAPELWNPNVAACWSLLFSPVFGAALHMLNARAMGDKELEKLNKGFLWGMVVVILVAIPVILIFDIANNVLSIALLGAWYGAVGRKQVTLVKDKFDTNYPRRSWGKPILFGILGVGGLFLYASVVVFILILMGAPSS</sequence>
<dbReference type="Proteomes" id="UP000326695">
    <property type="component" value="Chromosome"/>
</dbReference>
<reference evidence="4" key="1">
    <citation type="journal article" date="2019" name="J. Anim. Genet.">
        <title>Description and whole genome sequencing of Eikenella exigua sp. nov., isolated from brain abscess and blood.</title>
        <authorList>
            <person name="Stormo K.A."/>
            <person name="Nygaard R.M."/>
            <person name="Bruvold T.S."/>
            <person name="Dimmen G."/>
            <person name="Lindemann P.C."/>
            <person name="Jordal S."/>
            <person name="Kommedal O."/>
        </authorList>
    </citation>
    <scope>NUCLEOTIDE SEQUENCE [LARGE SCALE GENOMIC DNA]</scope>
    <source>
        <strain evidence="4">PXX</strain>
    </source>
</reference>
<dbReference type="RefSeq" id="WP_067444304.1">
    <property type="nucleotide sequence ID" value="NZ_CP038018.1"/>
</dbReference>
<keyword evidence="2" id="KW-0472">Membrane</keyword>
<keyword evidence="2" id="KW-0812">Transmembrane</keyword>
<organism evidence="3 4">
    <name type="scientific">Eikenella exigua</name>
    <dbReference type="NCBI Taxonomy" id="2528037"/>
    <lineage>
        <taxon>Bacteria</taxon>
        <taxon>Pseudomonadati</taxon>
        <taxon>Pseudomonadota</taxon>
        <taxon>Betaproteobacteria</taxon>
        <taxon>Neisseriales</taxon>
        <taxon>Neisseriaceae</taxon>
        <taxon>Eikenella</taxon>
    </lineage>
</organism>
<keyword evidence="2" id="KW-1133">Transmembrane helix</keyword>
<feature type="transmembrane region" description="Helical" evidence="2">
    <location>
        <begin position="129"/>
        <end position="155"/>
    </location>
</feature>
<protein>
    <submittedName>
        <fullName evidence="3">Uncharacterized protein</fullName>
    </submittedName>
</protein>
<feature type="region of interest" description="Disordered" evidence="1">
    <location>
        <begin position="1"/>
        <end position="20"/>
    </location>
</feature>
<evidence type="ECO:0000256" key="1">
    <source>
        <dbReference type="SAM" id="MobiDB-lite"/>
    </source>
</evidence>
<dbReference type="EMBL" id="CP038018">
    <property type="protein sequence ID" value="QED91193.1"/>
    <property type="molecule type" value="Genomic_DNA"/>
</dbReference>
<feature type="transmembrane region" description="Helical" evidence="2">
    <location>
        <begin position="66"/>
        <end position="85"/>
    </location>
</feature>